<dbReference type="RefSeq" id="WP_248863032.1">
    <property type="nucleotide sequence ID" value="NZ_CP086322.1"/>
</dbReference>
<name>A0ABY4M3A3_9ACTN</name>
<gene>
    <name evidence="2" type="ORF">K9S39_10255</name>
</gene>
<accession>A0ABY4M3A3</accession>
<proteinExistence type="predicted"/>
<dbReference type="Proteomes" id="UP000830115">
    <property type="component" value="Chromosome"/>
</dbReference>
<evidence type="ECO:0000313" key="3">
    <source>
        <dbReference type="Proteomes" id="UP000830115"/>
    </source>
</evidence>
<reference evidence="2" key="1">
    <citation type="submission" date="2021-10" db="EMBL/GenBank/DDBJ databases">
        <title>Streptomyces nigrumlapis sp.nov.,an antimicrobial producing actinobacterium isolated from Black Gobi rocks.</title>
        <authorList>
            <person name="Wen Y."/>
            <person name="Zhang W."/>
            <person name="Liu X.G."/>
        </authorList>
    </citation>
    <scope>NUCLEOTIDE SEQUENCE</scope>
    <source>
        <strain evidence="2">ST13-2-2</strain>
    </source>
</reference>
<dbReference type="EMBL" id="CP086322">
    <property type="protein sequence ID" value="UQA92168.1"/>
    <property type="molecule type" value="Genomic_DNA"/>
</dbReference>
<dbReference type="Pfam" id="PF06527">
    <property type="entry name" value="TniQ"/>
    <property type="match status" value="1"/>
</dbReference>
<evidence type="ECO:0000259" key="1">
    <source>
        <dbReference type="Pfam" id="PF06527"/>
    </source>
</evidence>
<dbReference type="InterPro" id="IPR009492">
    <property type="entry name" value="TniQ"/>
</dbReference>
<protein>
    <submittedName>
        <fullName evidence="2">TniQ family protein</fullName>
    </submittedName>
</protein>
<feature type="domain" description="TniQ" evidence="1">
    <location>
        <begin position="12"/>
        <end position="109"/>
    </location>
</feature>
<organism evidence="2 3">
    <name type="scientific">Streptomyces halobius</name>
    <dbReference type="NCBI Taxonomy" id="2879846"/>
    <lineage>
        <taxon>Bacteria</taxon>
        <taxon>Bacillati</taxon>
        <taxon>Actinomycetota</taxon>
        <taxon>Actinomycetes</taxon>
        <taxon>Kitasatosporales</taxon>
        <taxon>Streptomycetaceae</taxon>
        <taxon>Streptomyces</taxon>
    </lineage>
</organism>
<keyword evidence="3" id="KW-1185">Reference proteome</keyword>
<sequence>MPTQPDQLRPLPVSPGPVHNETLGSYLHRLAIANNRSAGVLARLLGPLPPEFSPLSDTTATWTPRSPHGLATLAGRPVTELARALPALADFLNPDGPQPRPHRVIGRPCRCCTAHRSPTASLVILVLPAHQHLCWRHQRWTRSTHDIPLTHLPEVIPAQRRLDQLARRHRHLGQALDLARKIVEEWSFSGMPIDLASEWTDRLDRIERHPASMRIPAEDRHHLAAFPEIAVLANLIIDPPTHTIDPKELYIATTAELRGRLVHEVCE</sequence>
<evidence type="ECO:0000313" key="2">
    <source>
        <dbReference type="EMBL" id="UQA92168.1"/>
    </source>
</evidence>